<evidence type="ECO:0000256" key="10">
    <source>
        <dbReference type="SAM" id="SignalP"/>
    </source>
</evidence>
<dbReference type="Pfam" id="PF26410">
    <property type="entry name" value="GH5_mannosidase"/>
    <property type="match status" value="1"/>
</dbReference>
<proteinExistence type="inferred from homology"/>
<name>A0AAD5DLG8_9CHLO</name>
<dbReference type="GO" id="GO:0005576">
    <property type="term" value="C:extracellular region"/>
    <property type="evidence" value="ECO:0007669"/>
    <property type="project" value="UniProtKB-SubCell"/>
</dbReference>
<comment type="subcellular location">
    <subcellularLocation>
        <location evidence="2">Secreted</location>
    </subcellularLocation>
</comment>
<feature type="compositionally biased region" description="Polar residues" evidence="9">
    <location>
        <begin position="564"/>
        <end position="573"/>
    </location>
</feature>
<organism evidence="12 13">
    <name type="scientific">Chlorella ohadii</name>
    <dbReference type="NCBI Taxonomy" id="2649997"/>
    <lineage>
        <taxon>Eukaryota</taxon>
        <taxon>Viridiplantae</taxon>
        <taxon>Chlorophyta</taxon>
        <taxon>core chlorophytes</taxon>
        <taxon>Trebouxiophyceae</taxon>
        <taxon>Chlorellales</taxon>
        <taxon>Chlorellaceae</taxon>
        <taxon>Chlorella clade</taxon>
        <taxon>Chlorella</taxon>
    </lineage>
</organism>
<keyword evidence="5" id="KW-0964">Secreted</keyword>
<accession>A0AAD5DLG8</accession>
<gene>
    <name evidence="12" type="ORF">COHA_007621</name>
</gene>
<feature type="signal peptide" evidence="10">
    <location>
        <begin position="1"/>
        <end position="22"/>
    </location>
</feature>
<dbReference type="AlphaFoldDB" id="A0AAD5DLG8"/>
<keyword evidence="8" id="KW-0326">Glycosidase</keyword>
<feature type="domain" description="Glycoside hydrolase family 5" evidence="11">
    <location>
        <begin position="94"/>
        <end position="433"/>
    </location>
</feature>
<evidence type="ECO:0000256" key="7">
    <source>
        <dbReference type="ARBA" id="ARBA00022801"/>
    </source>
</evidence>
<dbReference type="InterPro" id="IPR001547">
    <property type="entry name" value="Glyco_hydro_5"/>
</dbReference>
<keyword evidence="6 10" id="KW-0732">Signal</keyword>
<feature type="chain" id="PRO_5042170589" description="mannan endo-1,4-beta-mannosidase" evidence="10">
    <location>
        <begin position="23"/>
        <end position="583"/>
    </location>
</feature>
<feature type="region of interest" description="Disordered" evidence="9">
    <location>
        <begin position="561"/>
        <end position="583"/>
    </location>
</feature>
<keyword evidence="7" id="KW-0378">Hydrolase</keyword>
<evidence type="ECO:0000313" key="12">
    <source>
        <dbReference type="EMBL" id="KAI7838614.1"/>
    </source>
</evidence>
<comment type="caution">
    <text evidence="12">The sequence shown here is derived from an EMBL/GenBank/DDBJ whole genome shotgun (WGS) entry which is preliminary data.</text>
</comment>
<comment type="similarity">
    <text evidence="3">Belongs to the glycosyl hydrolase 5 (cellulase A) family.</text>
</comment>
<evidence type="ECO:0000256" key="1">
    <source>
        <dbReference type="ARBA" id="ARBA00001678"/>
    </source>
</evidence>
<dbReference type="PANTHER" id="PTHR31451:SF39">
    <property type="entry name" value="MANNAN ENDO-1,4-BETA-MANNOSIDASE 1"/>
    <property type="match status" value="1"/>
</dbReference>
<dbReference type="InterPro" id="IPR045053">
    <property type="entry name" value="MAN-like"/>
</dbReference>
<evidence type="ECO:0000256" key="8">
    <source>
        <dbReference type="ARBA" id="ARBA00023295"/>
    </source>
</evidence>
<evidence type="ECO:0000256" key="5">
    <source>
        <dbReference type="ARBA" id="ARBA00022525"/>
    </source>
</evidence>
<dbReference type="EC" id="3.2.1.78" evidence="4"/>
<evidence type="ECO:0000259" key="11">
    <source>
        <dbReference type="Pfam" id="PF26410"/>
    </source>
</evidence>
<reference evidence="12" key="1">
    <citation type="submission" date="2020-11" db="EMBL/GenBank/DDBJ databases">
        <title>Chlorella ohadii genome sequencing and assembly.</title>
        <authorList>
            <person name="Murik O."/>
            <person name="Treves H."/>
            <person name="Kedem I."/>
            <person name="Shotland Y."/>
            <person name="Kaplan A."/>
        </authorList>
    </citation>
    <scope>NUCLEOTIDE SEQUENCE</scope>
    <source>
        <strain evidence="12">1</strain>
    </source>
</reference>
<comment type="catalytic activity">
    <reaction evidence="1">
        <text>Random hydrolysis of (1-&gt;4)-beta-D-mannosidic linkages in mannans, galactomannans and glucomannans.</text>
        <dbReference type="EC" id="3.2.1.78"/>
    </reaction>
</comment>
<dbReference type="Gene3D" id="3.20.20.80">
    <property type="entry name" value="Glycosidases"/>
    <property type="match status" value="1"/>
</dbReference>
<dbReference type="GO" id="GO:0016985">
    <property type="term" value="F:mannan endo-1,4-beta-mannosidase activity"/>
    <property type="evidence" value="ECO:0007669"/>
    <property type="project" value="UniProtKB-EC"/>
</dbReference>
<sequence length="583" mass="63835">MPSAWLALLLALSLGWVRAAAAAAPAPTDCFDCPWLELPLDEWTAKANGSRSETLPWGQVVTFHPIDYRRLGEELCECVLDSLEGPLGTHQPPQHFVQTDGTRFVLHGKPLRFSGFNAAQALSWAASGDPRLLADLMQLFADAASLGLKVGRVWATANGPKVRPPFLDVFNEQLVPANMSEPPWVTLQPEPGVLNETVLQALDHILDLAQQNGVKLVLTLADYHARFGSGPAGVEPFMQWVHMSLNLSDVSVSDFYSDERVKLLYRLNLCQLANRVSSRSGVKYKDTPMVFAWDLISEPRCPACPGSNRSAALSGWVDEMSAFMRCIDPNHLWLAANGGSRPVCFGQDWAEIARLPHIGYGSAHMYQSMRGSWDDATRSECGWECAMACIWEFQWGHTCLSRFGQWLQAHIQASGEAVGKPFILEEWGKQWSEEQRNQMFQLVQDTFRAARAANASSPAAGAMFWGATAGEHIDWDGWQVRLDGGRTVAPPFEAADKLRQAMPPEQQQWLADVDAMQAAFRHDKLASLCMDQAKQEFASLFSGYSSNSTLEIVRGMVADAASVGSPSPATPASNGVAAADGGT</sequence>
<evidence type="ECO:0000256" key="9">
    <source>
        <dbReference type="SAM" id="MobiDB-lite"/>
    </source>
</evidence>
<evidence type="ECO:0000256" key="6">
    <source>
        <dbReference type="ARBA" id="ARBA00022729"/>
    </source>
</evidence>
<dbReference type="InterPro" id="IPR017853">
    <property type="entry name" value="GH"/>
</dbReference>
<dbReference type="SUPFAM" id="SSF51445">
    <property type="entry name" value="(Trans)glycosidases"/>
    <property type="match status" value="1"/>
</dbReference>
<evidence type="ECO:0000256" key="4">
    <source>
        <dbReference type="ARBA" id="ARBA00012706"/>
    </source>
</evidence>
<protein>
    <recommendedName>
        <fullName evidence="4">mannan endo-1,4-beta-mannosidase</fullName>
        <ecNumber evidence="4">3.2.1.78</ecNumber>
    </recommendedName>
</protein>
<evidence type="ECO:0000313" key="13">
    <source>
        <dbReference type="Proteomes" id="UP001205105"/>
    </source>
</evidence>
<keyword evidence="13" id="KW-1185">Reference proteome</keyword>
<dbReference type="PANTHER" id="PTHR31451">
    <property type="match status" value="1"/>
</dbReference>
<evidence type="ECO:0000256" key="2">
    <source>
        <dbReference type="ARBA" id="ARBA00004613"/>
    </source>
</evidence>
<dbReference type="EMBL" id="JADXDR010000122">
    <property type="protein sequence ID" value="KAI7838614.1"/>
    <property type="molecule type" value="Genomic_DNA"/>
</dbReference>
<evidence type="ECO:0000256" key="3">
    <source>
        <dbReference type="ARBA" id="ARBA00005641"/>
    </source>
</evidence>
<dbReference type="Proteomes" id="UP001205105">
    <property type="component" value="Unassembled WGS sequence"/>
</dbReference>